<keyword evidence="2" id="KW-1185">Reference proteome</keyword>
<proteinExistence type="predicted"/>
<dbReference type="GeneID" id="94826742"/>
<organism evidence="1 2">
    <name type="scientific">Tritrichomonas foetus</name>
    <dbReference type="NCBI Taxonomy" id="1144522"/>
    <lineage>
        <taxon>Eukaryota</taxon>
        <taxon>Metamonada</taxon>
        <taxon>Parabasalia</taxon>
        <taxon>Tritrichomonadida</taxon>
        <taxon>Tritrichomonadidae</taxon>
        <taxon>Tritrichomonas</taxon>
    </lineage>
</organism>
<dbReference type="RefSeq" id="XP_068362220.1">
    <property type="nucleotide sequence ID" value="XM_068492038.1"/>
</dbReference>
<protein>
    <submittedName>
        <fullName evidence="1">Uncharacterized protein</fullName>
    </submittedName>
</protein>
<reference evidence="1" key="1">
    <citation type="submission" date="2016-10" db="EMBL/GenBank/DDBJ databases">
        <authorList>
            <person name="Benchimol M."/>
            <person name="Almeida L.G."/>
            <person name="Vasconcelos A.T."/>
            <person name="Perreira-Neves A."/>
            <person name="Rosa I.A."/>
            <person name="Tasca T."/>
            <person name="Bogo M.R."/>
            <person name="de Souza W."/>
        </authorList>
    </citation>
    <scope>NUCLEOTIDE SEQUENCE [LARGE SCALE GENOMIC DNA]</scope>
    <source>
        <strain evidence="1">K</strain>
    </source>
</reference>
<dbReference type="EMBL" id="MLAK01000649">
    <property type="protein sequence ID" value="OHT09084.1"/>
    <property type="molecule type" value="Genomic_DNA"/>
</dbReference>
<comment type="caution">
    <text evidence="1">The sequence shown here is derived from an EMBL/GenBank/DDBJ whole genome shotgun (WGS) entry which is preliminary data.</text>
</comment>
<gene>
    <name evidence="1" type="ORF">TRFO_04667</name>
</gene>
<dbReference type="AlphaFoldDB" id="A0A1J4KGY4"/>
<dbReference type="SUPFAM" id="SSF48403">
    <property type="entry name" value="Ankyrin repeat"/>
    <property type="match status" value="1"/>
</dbReference>
<evidence type="ECO:0000313" key="1">
    <source>
        <dbReference type="EMBL" id="OHT09084.1"/>
    </source>
</evidence>
<evidence type="ECO:0000313" key="2">
    <source>
        <dbReference type="Proteomes" id="UP000179807"/>
    </source>
</evidence>
<name>A0A1J4KGY4_9EUKA</name>
<dbReference type="Proteomes" id="UP000179807">
    <property type="component" value="Unassembled WGS sequence"/>
</dbReference>
<sequence>MTFGSHYIPPLCEIPFPHNESIDKTELQFLCEIEDSLCNLNSDTYDKVFQMISDVSTHCYIGEMLCCFAMHRIKQCEDYIFLMISLSQKNCLIMKSFLKKYFYFRNIFPVRPWKNKSYLSEPFYSYFSHDFLSLVHFSEVLTKYSSVLNVDEADLEIMEIRIRDLDNIENLSEQQIRTIQDIKTISQNNDVHSLQKIWSTLFADSTDNDSKIYIFCGLYFSTFYGSISCLKYILLNTSDDDKQSLDNHYIQHFYDKDFIRVHLFNAAIYSGNTEIIKLISELCDNFRYSNQYYINLFGSSKLESALGYLQTAIASHHNNIAEWIKENFFEEKDFLYYYKLLYRFNIANYGFNLFGTIFSTNIGMGHLIKMIEHHYPMDSLFFHFKHVFLPQAISEKLFLEMIINDFDIGHTLEIVHSLERVACSYNIMKEARKHFYSYLNVIQKINQAFPCRFICKDTKSIFYIFSKYPHSYIKTLLQKILLKINICFYINSIHQILFSKNDHQIDSLQDYDIILTIFRTKNEEIIRRLFLLQNKKIVYLYHNFALFYFYCALFGFDNVIHEINQDLITTGDKKRIQLIDSFLNTSNESIIMAACYSRSSKTLKKVLKICQLHLNKENVFDELPISVAYSSENLDLVKILLSHTEIQLNTESLMKKIRESINDSKLVIHHSSSLELILGHPNYKHQNINQLEYIFSQTTKYSKIRELYKANSD</sequence>
<dbReference type="VEuPathDB" id="TrichDB:TRFO_04667"/>
<dbReference type="InterPro" id="IPR036770">
    <property type="entry name" value="Ankyrin_rpt-contain_sf"/>
</dbReference>
<accession>A0A1J4KGY4</accession>